<evidence type="ECO:0000313" key="5">
    <source>
        <dbReference type="EMBL" id="EYC10942.1"/>
    </source>
</evidence>
<evidence type="ECO:0008006" key="7">
    <source>
        <dbReference type="Google" id="ProtNLM"/>
    </source>
</evidence>
<dbReference type="GO" id="GO:0044666">
    <property type="term" value="C:MLL3/4 complex"/>
    <property type="evidence" value="ECO:0007669"/>
    <property type="project" value="TreeGrafter"/>
</dbReference>
<feature type="repeat" description="TPR" evidence="4">
    <location>
        <begin position="144"/>
        <end position="177"/>
    </location>
</feature>
<dbReference type="GO" id="GO:0031490">
    <property type="term" value="F:chromatin DNA binding"/>
    <property type="evidence" value="ECO:0007669"/>
    <property type="project" value="TreeGrafter"/>
</dbReference>
<feature type="repeat" description="TPR" evidence="4">
    <location>
        <begin position="106"/>
        <end position="139"/>
    </location>
</feature>
<dbReference type="InterPro" id="IPR011990">
    <property type="entry name" value="TPR-like_helical_dom_sf"/>
</dbReference>
<keyword evidence="2" id="KW-0539">Nucleus</keyword>
<dbReference type="GO" id="GO:0010468">
    <property type="term" value="P:regulation of gene expression"/>
    <property type="evidence" value="ECO:0007669"/>
    <property type="project" value="TreeGrafter"/>
</dbReference>
<name>A0A016U7W5_9BILA</name>
<feature type="repeat" description="TPR" evidence="4">
    <location>
        <begin position="435"/>
        <end position="468"/>
    </location>
</feature>
<dbReference type="PROSITE" id="PS50005">
    <property type="entry name" value="TPR"/>
    <property type="match status" value="4"/>
</dbReference>
<dbReference type="AlphaFoldDB" id="A0A016U7W5"/>
<dbReference type="InterPro" id="IPR051630">
    <property type="entry name" value="Corepressor-Demethylase"/>
</dbReference>
<dbReference type="PANTHER" id="PTHR14017">
    <property type="entry name" value="LYSINE-SPECIFIC DEMETHYLASE"/>
    <property type="match status" value="1"/>
</dbReference>
<dbReference type="Pfam" id="PF13432">
    <property type="entry name" value="TPR_16"/>
    <property type="match status" value="1"/>
</dbReference>
<sequence>MGVARNCRELAGSIKNVRGYGFTGNLVASRPQRVLKFPLASREAPGKFRGYDPSLDFNNYYSNGDPRRCAERSILFKANRVLEARLDYITSRVNTFEAGLYKKQLFEVYKKLGHVAVLAQDWVKALSAYQEAYRLQPLEYWEDPGAYYGLGLVYIHFKEFKLAADSFSRLLYSFPNLDIIVEVKARLGVCYQNLGDYPRALKFYNQALSDSSETPFLSKTHIRFNIALSSENAGDLPKAEEEYKNILAELAESQNHQQDRQYTQEQTRLIAAVNRQLGWISYRFNYPEQSDERARRLHEAEQFLQNSKKFEPVNGKTYYYLGRCYGETLNKAHEAFLNYRHSIDKSEADADTWCSIGVLYHQQNQPMDALQHSSSLGRCHLATLPLVHIDCGPHFTDAVSVISRRVPNSHWGYHADDPQQPQAFVCAVELDPEHSAAWTNLGVLYEVHAQFNDALACFRNAIKFNPGIHLRTVVYFAHHIIPPRMRQMRVFSGTMRFLKFFFLFRPVEHCSDMEDHV</sequence>
<evidence type="ECO:0000256" key="1">
    <source>
        <dbReference type="ARBA" id="ARBA00004123"/>
    </source>
</evidence>
<dbReference type="SUPFAM" id="SSF48452">
    <property type="entry name" value="TPR-like"/>
    <property type="match status" value="2"/>
</dbReference>
<reference evidence="6" key="1">
    <citation type="journal article" date="2015" name="Nat. Genet.">
        <title>The genome and transcriptome of the zoonotic hookworm Ancylostoma ceylanicum identify infection-specific gene families.</title>
        <authorList>
            <person name="Schwarz E.M."/>
            <person name="Hu Y."/>
            <person name="Antoshechkin I."/>
            <person name="Miller M.M."/>
            <person name="Sternberg P.W."/>
            <person name="Aroian R.V."/>
        </authorList>
    </citation>
    <scope>NUCLEOTIDE SEQUENCE</scope>
    <source>
        <strain evidence="6">HY135</strain>
    </source>
</reference>
<dbReference type="GO" id="GO:0000978">
    <property type="term" value="F:RNA polymerase II cis-regulatory region sequence-specific DNA binding"/>
    <property type="evidence" value="ECO:0007669"/>
    <property type="project" value="TreeGrafter"/>
</dbReference>
<dbReference type="Proteomes" id="UP000024635">
    <property type="component" value="Unassembled WGS sequence"/>
</dbReference>
<comment type="caution">
    <text evidence="5">The sequence shown here is derived from an EMBL/GenBank/DDBJ whole genome shotgun (WGS) entry which is preliminary data.</text>
</comment>
<keyword evidence="6" id="KW-1185">Reference proteome</keyword>
<dbReference type="GO" id="GO:0071558">
    <property type="term" value="F:histone H3K27me2/H3K27me3 demethylase activity"/>
    <property type="evidence" value="ECO:0007669"/>
    <property type="project" value="TreeGrafter"/>
</dbReference>
<evidence type="ECO:0000313" key="6">
    <source>
        <dbReference type="Proteomes" id="UP000024635"/>
    </source>
</evidence>
<evidence type="ECO:0000256" key="2">
    <source>
        <dbReference type="ARBA" id="ARBA00023242"/>
    </source>
</evidence>
<accession>A0A016U7W5</accession>
<feature type="repeat" description="TPR" evidence="4">
    <location>
        <begin position="181"/>
        <end position="214"/>
    </location>
</feature>
<dbReference type="OrthoDB" id="418911at2759"/>
<dbReference type="SMART" id="SM00028">
    <property type="entry name" value="TPR"/>
    <property type="match status" value="6"/>
</dbReference>
<dbReference type="InterPro" id="IPR019734">
    <property type="entry name" value="TPR_rpt"/>
</dbReference>
<dbReference type="EMBL" id="JARK01001389">
    <property type="protein sequence ID" value="EYC10942.1"/>
    <property type="molecule type" value="Genomic_DNA"/>
</dbReference>
<protein>
    <recommendedName>
        <fullName evidence="7">Tetratricopeptide repeat protein</fullName>
    </recommendedName>
</protein>
<evidence type="ECO:0000256" key="4">
    <source>
        <dbReference type="PROSITE-ProRule" id="PRU00339"/>
    </source>
</evidence>
<gene>
    <name evidence="5" type="primary">Acey_s0053.g2382</name>
    <name evidence="5" type="ORF">Y032_0053g2382</name>
</gene>
<organism evidence="5 6">
    <name type="scientific">Ancylostoma ceylanicum</name>
    <dbReference type="NCBI Taxonomy" id="53326"/>
    <lineage>
        <taxon>Eukaryota</taxon>
        <taxon>Metazoa</taxon>
        <taxon>Ecdysozoa</taxon>
        <taxon>Nematoda</taxon>
        <taxon>Chromadorea</taxon>
        <taxon>Rhabditida</taxon>
        <taxon>Rhabditina</taxon>
        <taxon>Rhabditomorpha</taxon>
        <taxon>Strongyloidea</taxon>
        <taxon>Ancylostomatidae</taxon>
        <taxon>Ancylostomatinae</taxon>
        <taxon>Ancylostoma</taxon>
    </lineage>
</organism>
<comment type="subcellular location">
    <subcellularLocation>
        <location evidence="1">Nucleus</location>
    </subcellularLocation>
</comment>
<keyword evidence="4" id="KW-0802">TPR repeat</keyword>
<dbReference type="Gene3D" id="1.25.40.10">
    <property type="entry name" value="Tetratricopeptide repeat domain"/>
    <property type="match status" value="3"/>
</dbReference>
<dbReference type="STRING" id="53326.A0A016U7W5"/>
<comment type="similarity">
    <text evidence="3">Belongs to the UTX family.</text>
</comment>
<evidence type="ECO:0000256" key="3">
    <source>
        <dbReference type="ARBA" id="ARBA00034483"/>
    </source>
</evidence>
<dbReference type="Pfam" id="PF13176">
    <property type="entry name" value="TPR_7"/>
    <property type="match status" value="1"/>
</dbReference>
<dbReference type="PANTHER" id="PTHR14017:SF1">
    <property type="entry name" value="LD02225P"/>
    <property type="match status" value="1"/>
</dbReference>
<proteinExistence type="inferred from homology"/>